<keyword evidence="3" id="KW-1185">Reference proteome</keyword>
<feature type="region of interest" description="Disordered" evidence="1">
    <location>
        <begin position="1"/>
        <end position="20"/>
    </location>
</feature>
<sequence length="42" mass="4584">MDDTEHKTQNLSGETDSPAAKISIRLLDKIETTNTYSGNSNS</sequence>
<dbReference type="RefSeq" id="WP_262847387.1">
    <property type="nucleotide sequence ID" value="NZ_JANZYP010000062.1"/>
</dbReference>
<evidence type="ECO:0000313" key="3">
    <source>
        <dbReference type="Proteomes" id="UP001595891"/>
    </source>
</evidence>
<dbReference type="Proteomes" id="UP001595891">
    <property type="component" value="Unassembled WGS sequence"/>
</dbReference>
<accession>A0ABV9EAB1</accession>
<name>A0ABV9EAB1_9ACTN</name>
<protein>
    <submittedName>
        <fullName evidence="2">Uncharacterized protein</fullName>
    </submittedName>
</protein>
<reference evidence="3" key="1">
    <citation type="journal article" date="2019" name="Int. J. Syst. Evol. Microbiol.">
        <title>The Global Catalogue of Microorganisms (GCM) 10K type strain sequencing project: providing services to taxonomists for standard genome sequencing and annotation.</title>
        <authorList>
            <consortium name="The Broad Institute Genomics Platform"/>
            <consortium name="The Broad Institute Genome Sequencing Center for Infectious Disease"/>
            <person name="Wu L."/>
            <person name="Ma J."/>
        </authorList>
    </citation>
    <scope>NUCLEOTIDE SEQUENCE [LARGE SCALE GENOMIC DNA]</scope>
    <source>
        <strain evidence="3">CCUG 49560</strain>
    </source>
</reference>
<comment type="caution">
    <text evidence="2">The sequence shown here is derived from an EMBL/GenBank/DDBJ whole genome shotgun (WGS) entry which is preliminary data.</text>
</comment>
<organism evidence="2 3">
    <name type="scientific">Sphaerisporangium corydalis</name>
    <dbReference type="NCBI Taxonomy" id="1441875"/>
    <lineage>
        <taxon>Bacteria</taxon>
        <taxon>Bacillati</taxon>
        <taxon>Actinomycetota</taxon>
        <taxon>Actinomycetes</taxon>
        <taxon>Streptosporangiales</taxon>
        <taxon>Streptosporangiaceae</taxon>
        <taxon>Sphaerisporangium</taxon>
    </lineage>
</organism>
<proteinExistence type="predicted"/>
<evidence type="ECO:0000313" key="2">
    <source>
        <dbReference type="EMBL" id="MFC4585547.1"/>
    </source>
</evidence>
<gene>
    <name evidence="2" type="ORF">ACFO8L_05665</name>
</gene>
<dbReference type="EMBL" id="JBHSFN010000002">
    <property type="protein sequence ID" value="MFC4585547.1"/>
    <property type="molecule type" value="Genomic_DNA"/>
</dbReference>
<evidence type="ECO:0000256" key="1">
    <source>
        <dbReference type="SAM" id="MobiDB-lite"/>
    </source>
</evidence>